<dbReference type="PANTHER" id="PTHR40115">
    <property type="entry name" value="INNER MEMBRANE PROTEIN WITH PEPSY TM HELIX"/>
    <property type="match status" value="1"/>
</dbReference>
<dbReference type="OrthoDB" id="9787788at2"/>
<reference evidence="2 3" key="1">
    <citation type="submission" date="2017-04" db="EMBL/GenBank/DDBJ databases">
        <title>A new member of the family Flavobacteriaceae isolated from ascidians.</title>
        <authorList>
            <person name="Chen L."/>
        </authorList>
    </citation>
    <scope>NUCLEOTIDE SEQUENCE [LARGE SCALE GENOMIC DNA]</scope>
    <source>
        <strain evidence="2 3">HQA918</strain>
    </source>
</reference>
<dbReference type="Proteomes" id="UP000219559">
    <property type="component" value="Unassembled WGS sequence"/>
</dbReference>
<keyword evidence="3" id="KW-1185">Reference proteome</keyword>
<keyword evidence="1" id="KW-0472">Membrane</keyword>
<feature type="transmembrane region" description="Helical" evidence="1">
    <location>
        <begin position="133"/>
        <end position="155"/>
    </location>
</feature>
<feature type="transmembrane region" description="Helical" evidence="1">
    <location>
        <begin position="167"/>
        <end position="184"/>
    </location>
</feature>
<evidence type="ECO:0000313" key="3">
    <source>
        <dbReference type="Proteomes" id="UP000219559"/>
    </source>
</evidence>
<keyword evidence="1" id="KW-1133">Transmembrane helix</keyword>
<feature type="transmembrane region" description="Helical" evidence="1">
    <location>
        <begin position="17"/>
        <end position="35"/>
    </location>
</feature>
<name>A0A2A4G2H7_9FLAO</name>
<dbReference type="AlphaFoldDB" id="A0A2A4G2H7"/>
<gene>
    <name evidence="2" type="ORF">B7P33_18545</name>
</gene>
<comment type="caution">
    <text evidence="2">The sequence shown here is derived from an EMBL/GenBank/DDBJ whole genome shotgun (WGS) entry which is preliminary data.</text>
</comment>
<dbReference type="RefSeq" id="WP_097443720.1">
    <property type="nucleotide sequence ID" value="NZ_NBWU01000008.1"/>
</dbReference>
<dbReference type="Pfam" id="PF16357">
    <property type="entry name" value="PepSY_TM_like_2"/>
    <property type="match status" value="1"/>
</dbReference>
<accession>A0A2A4G2H7</accession>
<proteinExistence type="predicted"/>
<dbReference type="EMBL" id="NBWU01000008">
    <property type="protein sequence ID" value="PCE62633.1"/>
    <property type="molecule type" value="Genomic_DNA"/>
</dbReference>
<evidence type="ECO:0008006" key="4">
    <source>
        <dbReference type="Google" id="ProtNLM"/>
    </source>
</evidence>
<organism evidence="2 3">
    <name type="scientific">Sediminicola luteus</name>
    <dbReference type="NCBI Taxonomy" id="319238"/>
    <lineage>
        <taxon>Bacteria</taxon>
        <taxon>Pseudomonadati</taxon>
        <taxon>Bacteroidota</taxon>
        <taxon>Flavobacteriia</taxon>
        <taxon>Flavobacteriales</taxon>
        <taxon>Flavobacteriaceae</taxon>
        <taxon>Sediminicola</taxon>
    </lineage>
</organism>
<protein>
    <recommendedName>
        <fullName evidence="4">Peptidase</fullName>
    </recommendedName>
</protein>
<evidence type="ECO:0000313" key="2">
    <source>
        <dbReference type="EMBL" id="PCE62633.1"/>
    </source>
</evidence>
<keyword evidence="1" id="KW-0812">Transmembrane</keyword>
<dbReference type="InterPro" id="IPR032307">
    <property type="entry name" value="PepSY_TM-like_2"/>
</dbReference>
<dbReference type="PANTHER" id="PTHR40115:SF1">
    <property type="entry name" value="INNER MEMBRANE PROTEIN WITH PEPSY TM HELIX"/>
    <property type="match status" value="1"/>
</dbReference>
<sequence length="185" mass="21579">MAKKNAHYWYRTLHRDIAYFFLGLILAFSFSGIVLNHRRSIDPQEYTVNTEKIKVDLESDKSLWTPEYMKTLGATITEEPYRDFRDRGEAVRLYFEDAYATINVATGEGEIEYVRTIPVLGQMTILHKSTNTWWIWFSDIFGVAMLVIAITGMFIAKGKYNFKRRGLPLALLGLIFPFIFLFLIR</sequence>
<evidence type="ECO:0000256" key="1">
    <source>
        <dbReference type="SAM" id="Phobius"/>
    </source>
</evidence>